<feature type="repeat" description="ANK" evidence="2">
    <location>
        <begin position="1124"/>
        <end position="1156"/>
    </location>
</feature>
<accession>A0A8H4GTD0</accession>
<dbReference type="Pfam" id="PF00023">
    <property type="entry name" value="Ank"/>
    <property type="match status" value="1"/>
</dbReference>
<organism evidence="4 5">
    <name type="scientific">Aspergillus fumigatiaffinis</name>
    <dbReference type="NCBI Taxonomy" id="340414"/>
    <lineage>
        <taxon>Eukaryota</taxon>
        <taxon>Fungi</taxon>
        <taxon>Dikarya</taxon>
        <taxon>Ascomycota</taxon>
        <taxon>Pezizomycotina</taxon>
        <taxon>Eurotiomycetes</taxon>
        <taxon>Eurotiomycetidae</taxon>
        <taxon>Eurotiales</taxon>
        <taxon>Aspergillaceae</taxon>
        <taxon>Aspergillus</taxon>
        <taxon>Aspergillus subgen. Fumigati</taxon>
    </lineage>
</organism>
<dbReference type="InterPro" id="IPR054471">
    <property type="entry name" value="GPIID_WHD"/>
</dbReference>
<dbReference type="SUPFAM" id="SSF53167">
    <property type="entry name" value="Purine and uridine phosphorylases"/>
    <property type="match status" value="1"/>
</dbReference>
<name>A0A8H4GTD0_9EURO</name>
<dbReference type="Gene3D" id="3.40.50.300">
    <property type="entry name" value="P-loop containing nucleotide triphosphate hydrolases"/>
    <property type="match status" value="1"/>
</dbReference>
<keyword evidence="5" id="KW-1185">Reference proteome</keyword>
<evidence type="ECO:0000313" key="4">
    <source>
        <dbReference type="EMBL" id="KAF4227767.1"/>
    </source>
</evidence>
<keyword evidence="1" id="KW-0677">Repeat</keyword>
<dbReference type="SUPFAM" id="SSF48403">
    <property type="entry name" value="Ankyrin repeat"/>
    <property type="match status" value="2"/>
</dbReference>
<dbReference type="InterPro" id="IPR007111">
    <property type="entry name" value="NACHT_NTPase"/>
</dbReference>
<evidence type="ECO:0000259" key="3">
    <source>
        <dbReference type="PROSITE" id="PS50837"/>
    </source>
</evidence>
<feature type="repeat" description="ANK" evidence="2">
    <location>
        <begin position="849"/>
        <end position="881"/>
    </location>
</feature>
<dbReference type="PANTHER" id="PTHR46082:SF11">
    <property type="entry name" value="AAA+ ATPASE DOMAIN-CONTAINING PROTEIN-RELATED"/>
    <property type="match status" value="1"/>
</dbReference>
<reference evidence="4" key="2">
    <citation type="submission" date="2020-04" db="EMBL/GenBank/DDBJ databases">
        <authorList>
            <person name="Santos R.A.C."/>
            <person name="Steenwyk J.L."/>
            <person name="Rivero-Menendez O."/>
            <person name="Mead M.E."/>
            <person name="Silva L.P."/>
            <person name="Bastos R.W."/>
            <person name="Alastruey-Izquierdo A."/>
            <person name="Goldman G.H."/>
            <person name="Rokas A."/>
        </authorList>
    </citation>
    <scope>NUCLEOTIDE SEQUENCE</scope>
    <source>
        <strain evidence="4">CNM-CM6805</strain>
    </source>
</reference>
<dbReference type="Pfam" id="PF12796">
    <property type="entry name" value="Ank_2"/>
    <property type="match status" value="2"/>
</dbReference>
<dbReference type="EMBL" id="JAAAPX010000169">
    <property type="protein sequence ID" value="KAF4227767.1"/>
    <property type="molecule type" value="Genomic_DNA"/>
</dbReference>
<reference evidence="4" key="1">
    <citation type="journal article" date="2020" name="bioRxiv">
        <title>Genomic and phenotypic heterogeneity of clinical isolates of the human pathogens Aspergillus fumigatus, Aspergillus lentulus and Aspergillus fumigatiaffinis.</title>
        <authorList>
            <person name="dos Santos R.A.C."/>
            <person name="Steenwyk J.L."/>
            <person name="Rivero-Menendez O."/>
            <person name="Mead M.E."/>
            <person name="Silva L.P."/>
            <person name="Bastos R.W."/>
            <person name="Alastruey-Izquierdo A."/>
            <person name="Goldman G.H."/>
            <person name="Rokas A."/>
        </authorList>
    </citation>
    <scope>NUCLEOTIDE SEQUENCE</scope>
    <source>
        <strain evidence="4">CNM-CM6805</strain>
    </source>
</reference>
<feature type="domain" description="NACHT" evidence="3">
    <location>
        <begin position="383"/>
        <end position="546"/>
    </location>
</feature>
<dbReference type="Pfam" id="PF24883">
    <property type="entry name" value="NPHP3_N"/>
    <property type="match status" value="1"/>
</dbReference>
<dbReference type="PROSITE" id="PS50837">
    <property type="entry name" value="NACHT"/>
    <property type="match status" value="1"/>
</dbReference>
<dbReference type="GO" id="GO:0003824">
    <property type="term" value="F:catalytic activity"/>
    <property type="evidence" value="ECO:0007669"/>
    <property type="project" value="InterPro"/>
</dbReference>
<comment type="caution">
    <text evidence="4">The sequence shown here is derived from an EMBL/GenBank/DDBJ whole genome shotgun (WGS) entry which is preliminary data.</text>
</comment>
<evidence type="ECO:0000256" key="2">
    <source>
        <dbReference type="PROSITE-ProRule" id="PRU00023"/>
    </source>
</evidence>
<dbReference type="Gene3D" id="3.40.50.1580">
    <property type="entry name" value="Nucleoside phosphorylase domain"/>
    <property type="match status" value="1"/>
</dbReference>
<dbReference type="InterPro" id="IPR027417">
    <property type="entry name" value="P-loop_NTPase"/>
</dbReference>
<evidence type="ECO:0000256" key="1">
    <source>
        <dbReference type="ARBA" id="ARBA00022737"/>
    </source>
</evidence>
<dbReference type="Pfam" id="PF22939">
    <property type="entry name" value="WHD_GPIID"/>
    <property type="match status" value="1"/>
</dbReference>
<dbReference type="PROSITE" id="PS50088">
    <property type="entry name" value="ANK_REPEAT"/>
    <property type="match status" value="3"/>
</dbReference>
<evidence type="ECO:0000313" key="5">
    <source>
        <dbReference type="Proteomes" id="UP000653565"/>
    </source>
</evidence>
<dbReference type="PANTHER" id="PTHR46082">
    <property type="entry name" value="ATP/GTP-BINDING PROTEIN-RELATED"/>
    <property type="match status" value="1"/>
</dbReference>
<gene>
    <name evidence="4" type="ORF">CNMCM6805_002629</name>
</gene>
<dbReference type="InterPro" id="IPR053137">
    <property type="entry name" value="NLR-like"/>
</dbReference>
<dbReference type="InterPro" id="IPR036770">
    <property type="entry name" value="Ankyrin_rpt-contain_sf"/>
</dbReference>
<dbReference type="InterPro" id="IPR002110">
    <property type="entry name" value="Ankyrin_rpt"/>
</dbReference>
<dbReference type="PROSITE" id="PS50297">
    <property type="entry name" value="ANK_REP_REGION"/>
    <property type="match status" value="2"/>
</dbReference>
<sequence length="1381" mass="155181">MTTPTLTHRDYTVAWICALPLEMAAAKTLLDEIHNPLSQPLSDGNNYILGSMSGKNVVIACLPYGVYGITSAASVVAQMRPTFPSLRFGLMVGIGGGVPNGSADIRLGDVVVSVPNEAAGGVVQYDYGKTCLKGSFQRTGSLNKPPEILLTALSRMRCDTMLPSTQIGRIPSYYSQSNQTMQGHFARPANDWLFHSTYDHQSSSEGCSSCDKNQLVQRAPRANDEPHIHYGLIASGNQVMKDARTRDAIARELNVLCFEMEAAGIMDQLPCLVIRGICDYCDSHKSNEWQKYAALTAAAYSKALLSIVPLVRDNIVQDQVPEVTEEAKACMEKLSISDPMVDMNALKRRKGNRTAGTCSWILEKDELKCWVRRDRGIDAREPNILWLYGNPGTGKSTMAITLAEELPKTEYFSKGDRVLAFFSCDSSSELQRTEIAILRCLLYQIIGQYPSFMELLRSKYRIQKEHLFTSFDALWALLMDIGRVPGGPEVYCIIDALDECESDSQETLLRQIDQSFNNPRTNDSVPSSVHLLILSRPYPELEQYLSIFKCMDLGSYREIANDLRAMIRDRVGDLAWRKNYPKSVIEEVSQILEEKAAGTFLWVGIACGELTRVQSRNAVKTLQALPRGLHSLYQKLLNAAVTASGEDDHRVIKEMLGFVAFARRPLTLMEMAEACRLYLDKDMDNRLQFTREFIDLCRLLIVIDNGYVRLLHSSVQDFLLVEIREINAMKTNYALSCRCIETILQKCQPGMDKSEFDSEKGFLGYSVLHWPEHARLSQTEFAIREEHKDFFQVQLGAWSSWLYYYNALKRSPWGVLGPDLAPIHVAAHWGILPLISSLLPGNLEHKDFRGQSPLLIAAETVQIEAMRFLVECGSCVDSLNNYHENVLHVACQNSQYNNCTMTKFLLDRGTSPYVCDKDNMTPFLYTIGHQKEALARVFLQNGFDVNFRIQRRCWTGQMLNNIISYEMDESPEQHSKLGVGSGLTALHFSALNASAKMPALLLQYGADPNACSDTGDTPLHLAIRRTPLEHKYDDPWISGVYAAESLRDLITDHESETREIYESIDGYRVRIVETLLSSDTVDVNLANDQGDYPQHVIPFEKDYASSILCKLVAKGADSSRLNGTGQSCLHLASKAGNLEVVRKLVDEGHDIMLPDVDGLSPFHHALCGRYSEVVHFMATACESLLSKHWRSLDHFGKNPLHHHVASIYCSTETIDFLVQHGCNVNDADREGNSALSLYMGSFRLHIDRETFHLLLDKGADPLRVNRQKENLAHLFMHNRGADIEILQFLLKCGVDLAARDHEGKTVMHHGAIHGAFTHELVEFLRVNGVLDPYAKDFQNKTPLDYAEEQARRIWPQDYPGCDDRWDKSFNCLEISSHPCVA</sequence>
<dbReference type="GO" id="GO:0009116">
    <property type="term" value="P:nucleoside metabolic process"/>
    <property type="evidence" value="ECO:0007669"/>
    <property type="project" value="InterPro"/>
</dbReference>
<protein>
    <recommendedName>
        <fullName evidence="3">NACHT domain-containing protein</fullName>
    </recommendedName>
</protein>
<dbReference type="Proteomes" id="UP000653565">
    <property type="component" value="Unassembled WGS sequence"/>
</dbReference>
<keyword evidence="2" id="KW-0040">ANK repeat</keyword>
<proteinExistence type="predicted"/>
<dbReference type="SUPFAM" id="SSF52540">
    <property type="entry name" value="P-loop containing nucleoside triphosphate hydrolases"/>
    <property type="match status" value="1"/>
</dbReference>
<dbReference type="InterPro" id="IPR035994">
    <property type="entry name" value="Nucleoside_phosphorylase_sf"/>
</dbReference>
<dbReference type="Gene3D" id="1.25.40.20">
    <property type="entry name" value="Ankyrin repeat-containing domain"/>
    <property type="match status" value="2"/>
</dbReference>
<dbReference type="InterPro" id="IPR056884">
    <property type="entry name" value="NPHP3-like_N"/>
</dbReference>
<feature type="repeat" description="ANK" evidence="2">
    <location>
        <begin position="981"/>
        <end position="1013"/>
    </location>
</feature>
<dbReference type="SMART" id="SM00248">
    <property type="entry name" value="ANK"/>
    <property type="match status" value="11"/>
</dbReference>